<dbReference type="AlphaFoldDB" id="A0AAV6YGN9"/>
<keyword evidence="10" id="KW-1185">Reference proteome</keyword>
<dbReference type="PROSITE" id="PS51273">
    <property type="entry name" value="GATASE_TYPE_1"/>
    <property type="match status" value="1"/>
</dbReference>
<organism evidence="9 10">
    <name type="scientific">Engystomops pustulosus</name>
    <name type="common">Tungara frog</name>
    <name type="synonym">Physalaemus pustulosus</name>
    <dbReference type="NCBI Taxonomy" id="76066"/>
    <lineage>
        <taxon>Eukaryota</taxon>
        <taxon>Metazoa</taxon>
        <taxon>Chordata</taxon>
        <taxon>Craniata</taxon>
        <taxon>Vertebrata</taxon>
        <taxon>Euteleostomi</taxon>
        <taxon>Amphibia</taxon>
        <taxon>Batrachia</taxon>
        <taxon>Anura</taxon>
        <taxon>Neobatrachia</taxon>
        <taxon>Hyloidea</taxon>
        <taxon>Leptodactylidae</taxon>
        <taxon>Leiuperinae</taxon>
        <taxon>Engystomops</taxon>
    </lineage>
</organism>
<dbReference type="PANTHER" id="PTHR43418:SF7">
    <property type="entry name" value="CARBAMOYL-PHOSPHATE SYNTHASE SMALL CHAIN"/>
    <property type="match status" value="1"/>
</dbReference>
<comment type="catalytic activity">
    <reaction evidence="7">
        <text>L-glutamine + H2O = L-glutamate + NH4(+)</text>
        <dbReference type="Rhea" id="RHEA:15889"/>
        <dbReference type="ChEBI" id="CHEBI:15377"/>
        <dbReference type="ChEBI" id="CHEBI:28938"/>
        <dbReference type="ChEBI" id="CHEBI:29985"/>
        <dbReference type="ChEBI" id="CHEBI:58359"/>
    </reaction>
</comment>
<dbReference type="InterPro" id="IPR029062">
    <property type="entry name" value="Class_I_gatase-like"/>
</dbReference>
<protein>
    <recommendedName>
        <fullName evidence="3">carbamoyl-phosphate synthase (glutamine-hydrolyzing)</fullName>
        <ecNumber evidence="3">6.3.5.5</ecNumber>
    </recommendedName>
</protein>
<evidence type="ECO:0000259" key="8">
    <source>
        <dbReference type="Pfam" id="PF00117"/>
    </source>
</evidence>
<proteinExistence type="inferred from homology"/>
<evidence type="ECO:0000256" key="6">
    <source>
        <dbReference type="ARBA" id="ARBA00048816"/>
    </source>
</evidence>
<dbReference type="InterPro" id="IPR017926">
    <property type="entry name" value="GATASE"/>
</dbReference>
<evidence type="ECO:0000256" key="4">
    <source>
        <dbReference type="ARBA" id="ARBA00022962"/>
    </source>
</evidence>
<evidence type="ECO:0000313" key="9">
    <source>
        <dbReference type="EMBL" id="KAG8534524.1"/>
    </source>
</evidence>
<gene>
    <name evidence="9" type="ORF">GDO81_019234</name>
</gene>
<evidence type="ECO:0000256" key="2">
    <source>
        <dbReference type="ARBA" id="ARBA00007800"/>
    </source>
</evidence>
<comment type="catalytic activity">
    <reaction evidence="6">
        <text>hydrogencarbonate + L-glutamine + 2 ATP + H2O = carbamoyl phosphate + L-glutamate + 2 ADP + phosphate + 2 H(+)</text>
        <dbReference type="Rhea" id="RHEA:18633"/>
        <dbReference type="ChEBI" id="CHEBI:15377"/>
        <dbReference type="ChEBI" id="CHEBI:15378"/>
        <dbReference type="ChEBI" id="CHEBI:17544"/>
        <dbReference type="ChEBI" id="CHEBI:29985"/>
        <dbReference type="ChEBI" id="CHEBI:30616"/>
        <dbReference type="ChEBI" id="CHEBI:43474"/>
        <dbReference type="ChEBI" id="CHEBI:58228"/>
        <dbReference type="ChEBI" id="CHEBI:58359"/>
        <dbReference type="ChEBI" id="CHEBI:456216"/>
        <dbReference type="EC" id="6.3.5.5"/>
    </reaction>
</comment>
<sequence length="93" mass="10407">MEQQDTKPVFGICLGHQILSLVIGAKTYKMKYGNRGHNQPCIHEGTRRCFITSQNHGYAVDAATLPDGWSPLFTNANDQSNEGIVHDSKPFFR</sequence>
<comment type="subunit">
    <text evidence="5">Heterodimer composed of 2 chains; the small (or glutamine) chain promotes the hydrolysis of glutamine to ammonia, which is used by the large (or ammonia) chain to synthesize carbamoyl phosphate.</text>
</comment>
<dbReference type="Pfam" id="PF00117">
    <property type="entry name" value="GATase"/>
    <property type="match status" value="1"/>
</dbReference>
<evidence type="ECO:0000313" key="10">
    <source>
        <dbReference type="Proteomes" id="UP000824782"/>
    </source>
</evidence>
<dbReference type="PRINTS" id="PR00099">
    <property type="entry name" value="CPSGATASE"/>
</dbReference>
<dbReference type="PANTHER" id="PTHR43418">
    <property type="entry name" value="MULTIFUNCTIONAL TRYPTOPHAN BIOSYNTHESIS PROTEIN-RELATED"/>
    <property type="match status" value="1"/>
</dbReference>
<comment type="similarity">
    <text evidence="2">Belongs to the CarA family.</text>
</comment>
<accession>A0AAV6YGN9</accession>
<comment type="caution">
    <text evidence="9">The sequence shown here is derived from an EMBL/GenBank/DDBJ whole genome shotgun (WGS) entry which is preliminary data.</text>
</comment>
<dbReference type="EC" id="6.3.5.5" evidence="3"/>
<evidence type="ECO:0000256" key="1">
    <source>
        <dbReference type="ARBA" id="ARBA00005077"/>
    </source>
</evidence>
<dbReference type="SUPFAM" id="SSF52317">
    <property type="entry name" value="Class I glutamine amidotransferase-like"/>
    <property type="match status" value="1"/>
</dbReference>
<feature type="domain" description="Glutamine amidotransferase" evidence="8">
    <location>
        <begin position="6"/>
        <end position="92"/>
    </location>
</feature>
<keyword evidence="4" id="KW-0315">Glutamine amidotransferase</keyword>
<comment type="pathway">
    <text evidence="1">Amino-acid biosynthesis; L-arginine biosynthesis; carbamoyl phosphate from bicarbonate: step 1/1.</text>
</comment>
<dbReference type="GO" id="GO:0004088">
    <property type="term" value="F:carbamoyl-phosphate synthase (glutamine-hydrolyzing) activity"/>
    <property type="evidence" value="ECO:0007669"/>
    <property type="project" value="UniProtKB-EC"/>
</dbReference>
<dbReference type="Proteomes" id="UP000824782">
    <property type="component" value="Unassembled WGS sequence"/>
</dbReference>
<evidence type="ECO:0000256" key="3">
    <source>
        <dbReference type="ARBA" id="ARBA00012738"/>
    </source>
</evidence>
<dbReference type="InterPro" id="IPR050472">
    <property type="entry name" value="Anth_synth/Amidotransfase"/>
</dbReference>
<name>A0AAV6YGN9_ENGPU</name>
<reference evidence="9" key="1">
    <citation type="thesis" date="2020" institute="ProQuest LLC" country="789 East Eisenhower Parkway, Ann Arbor, MI, USA">
        <title>Comparative Genomics and Chromosome Evolution.</title>
        <authorList>
            <person name="Mudd A.B."/>
        </authorList>
    </citation>
    <scope>NUCLEOTIDE SEQUENCE</scope>
    <source>
        <strain evidence="9">237g6f4</strain>
        <tissue evidence="9">Blood</tissue>
    </source>
</reference>
<evidence type="ECO:0000256" key="5">
    <source>
        <dbReference type="ARBA" id="ARBA00044031"/>
    </source>
</evidence>
<evidence type="ECO:0000256" key="7">
    <source>
        <dbReference type="ARBA" id="ARBA00049285"/>
    </source>
</evidence>
<dbReference type="Gene3D" id="3.40.50.880">
    <property type="match status" value="1"/>
</dbReference>
<dbReference type="EMBL" id="WNYA01101723">
    <property type="protein sequence ID" value="KAG8534524.1"/>
    <property type="molecule type" value="Genomic_DNA"/>
</dbReference>